<evidence type="ECO:0000313" key="1">
    <source>
        <dbReference type="EMBL" id="PVU92151.1"/>
    </source>
</evidence>
<comment type="caution">
    <text evidence="1">The sequence shown here is derived from an EMBL/GenBank/DDBJ whole genome shotgun (WGS) entry which is preliminary data.</text>
</comment>
<sequence>MTLFEGLPSRFRGEESDVDTSEIWMKKFNIVSMLKKWMEQYKPRIMIGRLYFMTVNKNTK</sequence>
<reference evidence="1 2" key="1">
    <citation type="journal article" date="2018" name="MBio">
        <title>Comparative Genomics Reveals the Core Gene Toolbox for the Fungus-Insect Symbiosis.</title>
        <authorList>
            <person name="Wang Y."/>
            <person name="Stata M."/>
            <person name="Wang W."/>
            <person name="Stajich J.E."/>
            <person name="White M.M."/>
            <person name="Moncalvo J.M."/>
        </authorList>
    </citation>
    <scope>NUCLEOTIDE SEQUENCE [LARGE SCALE GENOMIC DNA]</scope>
    <source>
        <strain evidence="1 2">SWE-8-4</strain>
    </source>
</reference>
<dbReference type="Proteomes" id="UP000245383">
    <property type="component" value="Unassembled WGS sequence"/>
</dbReference>
<organism evidence="1 2">
    <name type="scientific">Smittium simulii</name>
    <dbReference type="NCBI Taxonomy" id="133385"/>
    <lineage>
        <taxon>Eukaryota</taxon>
        <taxon>Fungi</taxon>
        <taxon>Fungi incertae sedis</taxon>
        <taxon>Zoopagomycota</taxon>
        <taxon>Kickxellomycotina</taxon>
        <taxon>Harpellomycetes</taxon>
        <taxon>Harpellales</taxon>
        <taxon>Legeriomycetaceae</taxon>
        <taxon>Smittium</taxon>
    </lineage>
</organism>
<dbReference type="EMBL" id="MBFR01000172">
    <property type="protein sequence ID" value="PVU92151.1"/>
    <property type="molecule type" value="Genomic_DNA"/>
</dbReference>
<evidence type="ECO:0000313" key="2">
    <source>
        <dbReference type="Proteomes" id="UP000245383"/>
    </source>
</evidence>
<keyword evidence="2" id="KW-1185">Reference proteome</keyword>
<proteinExistence type="predicted"/>
<accession>A0A2T9YIJ4</accession>
<name>A0A2T9YIJ4_9FUNG</name>
<protein>
    <submittedName>
        <fullName evidence="1">Uncharacterized protein</fullName>
    </submittedName>
</protein>
<dbReference type="OrthoDB" id="5588877at2759"/>
<dbReference type="AlphaFoldDB" id="A0A2T9YIJ4"/>
<gene>
    <name evidence="1" type="ORF">BB561_003995</name>
</gene>